<evidence type="ECO:0000313" key="3">
    <source>
        <dbReference type="EMBL" id="KAK5838770.1"/>
    </source>
</evidence>
<dbReference type="Pfam" id="PF00098">
    <property type="entry name" value="zf-CCHC"/>
    <property type="match status" value="1"/>
</dbReference>
<comment type="caution">
    <text evidence="3">The sequence shown here is derived from an EMBL/GenBank/DDBJ whole genome shotgun (WGS) entry which is preliminary data.</text>
</comment>
<evidence type="ECO:0000313" key="4">
    <source>
        <dbReference type="Proteomes" id="UP001358586"/>
    </source>
</evidence>
<dbReference type="Proteomes" id="UP001358586">
    <property type="component" value="Chromosome 3"/>
</dbReference>
<sequence length="227" mass="26088">MSLDHKYKTKAVGAKKFLVAKFLNFVMVDSKLVVYQVQELQLIIHGILTKRMVISESFQVAAIIEKLPPAWNDFKNYLKHKRKEIAKENMVEFKNDFKRGKQPQNGSKFGPNGCVSKKQKFQGKCFNCSKIGHKSSDCRFPKKVKANKANTVEEIFKEVFDMDLCAVIFKVNMVDSNQREWCSILVPYIISVVTKTPFLSWCLVTKGRNSIWAMSRLPRSRGKVLLS</sequence>
<dbReference type="EMBL" id="JARKNE010000003">
    <property type="protein sequence ID" value="KAK5838770.1"/>
    <property type="molecule type" value="Genomic_DNA"/>
</dbReference>
<dbReference type="PANTHER" id="PTHR47592:SF27">
    <property type="entry name" value="OS08G0421700 PROTEIN"/>
    <property type="match status" value="1"/>
</dbReference>
<organism evidence="3 4">
    <name type="scientific">Gossypium arboreum</name>
    <name type="common">Tree cotton</name>
    <name type="synonym">Gossypium nanking</name>
    <dbReference type="NCBI Taxonomy" id="29729"/>
    <lineage>
        <taxon>Eukaryota</taxon>
        <taxon>Viridiplantae</taxon>
        <taxon>Streptophyta</taxon>
        <taxon>Embryophyta</taxon>
        <taxon>Tracheophyta</taxon>
        <taxon>Spermatophyta</taxon>
        <taxon>Magnoliopsida</taxon>
        <taxon>eudicotyledons</taxon>
        <taxon>Gunneridae</taxon>
        <taxon>Pentapetalae</taxon>
        <taxon>rosids</taxon>
        <taxon>malvids</taxon>
        <taxon>Malvales</taxon>
        <taxon>Malvaceae</taxon>
        <taxon>Malvoideae</taxon>
        <taxon>Gossypium</taxon>
    </lineage>
</organism>
<dbReference type="InterPro" id="IPR036875">
    <property type="entry name" value="Znf_CCHC_sf"/>
</dbReference>
<evidence type="ECO:0000256" key="1">
    <source>
        <dbReference type="PROSITE-ProRule" id="PRU00047"/>
    </source>
</evidence>
<dbReference type="SMART" id="SM00343">
    <property type="entry name" value="ZnF_C2HC"/>
    <property type="match status" value="1"/>
</dbReference>
<evidence type="ECO:0000259" key="2">
    <source>
        <dbReference type="PROSITE" id="PS50158"/>
    </source>
</evidence>
<dbReference type="PANTHER" id="PTHR47592">
    <property type="entry name" value="PBF68 PROTEIN"/>
    <property type="match status" value="1"/>
</dbReference>
<reference evidence="3 4" key="1">
    <citation type="submission" date="2023-03" db="EMBL/GenBank/DDBJ databases">
        <title>WGS of Gossypium arboreum.</title>
        <authorList>
            <person name="Yu D."/>
        </authorList>
    </citation>
    <scope>NUCLEOTIDE SEQUENCE [LARGE SCALE GENOMIC DNA]</scope>
    <source>
        <tissue evidence="3">Leaf</tissue>
    </source>
</reference>
<keyword evidence="1" id="KW-0863">Zinc-finger</keyword>
<dbReference type="PROSITE" id="PS50158">
    <property type="entry name" value="ZF_CCHC"/>
    <property type="match status" value="1"/>
</dbReference>
<dbReference type="Pfam" id="PF14223">
    <property type="entry name" value="Retrotran_gag_2"/>
    <property type="match status" value="1"/>
</dbReference>
<keyword evidence="1" id="KW-0862">Zinc</keyword>
<protein>
    <recommendedName>
        <fullName evidence="2">CCHC-type domain-containing protein</fullName>
    </recommendedName>
</protein>
<keyword evidence="4" id="KW-1185">Reference proteome</keyword>
<dbReference type="Gene3D" id="4.10.60.10">
    <property type="entry name" value="Zinc finger, CCHC-type"/>
    <property type="match status" value="1"/>
</dbReference>
<keyword evidence="1" id="KW-0479">Metal-binding</keyword>
<dbReference type="InterPro" id="IPR001878">
    <property type="entry name" value="Znf_CCHC"/>
</dbReference>
<name>A0ABR0QHH2_GOSAR</name>
<proteinExistence type="predicted"/>
<gene>
    <name evidence="3" type="ORF">PVK06_007508</name>
</gene>
<accession>A0ABR0QHH2</accession>
<feature type="domain" description="CCHC-type" evidence="2">
    <location>
        <begin position="124"/>
        <end position="139"/>
    </location>
</feature>
<dbReference type="SUPFAM" id="SSF57756">
    <property type="entry name" value="Retrovirus zinc finger-like domains"/>
    <property type="match status" value="1"/>
</dbReference>